<accession>A0A1E1IT33</accession>
<gene>
    <name evidence="6" type="primary">LgM4147LRVhigh.18.00690.00290</name>
    <name evidence="6" type="ORF">BN36_1819340</name>
</gene>
<comment type="subcellular location">
    <subcellularLocation>
        <location evidence="1">Membrane</location>
        <topology evidence="1">Multi-pass membrane protein</topology>
    </subcellularLocation>
</comment>
<feature type="transmembrane region" description="Helical" evidence="5">
    <location>
        <begin position="6"/>
        <end position="27"/>
    </location>
</feature>
<dbReference type="EMBL" id="CALQ01000558">
    <property type="protein sequence ID" value="CCM14429.1"/>
    <property type="molecule type" value="Genomic_DNA"/>
</dbReference>
<reference evidence="6" key="1">
    <citation type="submission" date="2012-08" db="EMBL/GenBank/DDBJ databases">
        <title>Comparative genomics of metastatic and non-metastatic Leishmania guyanensis provides insights into polygenic factors involved in Leishmania RNA virus infection.</title>
        <authorList>
            <person name="Smith D."/>
            <person name="Hertz-Fowler C."/>
            <person name="Martin R."/>
            <person name="Dickens N."/>
            <person name="Fasel N."/>
            <person name="Falquet L."/>
            <person name="Beverley S."/>
            <person name="Zangger H."/>
            <person name="Calderon-Copete S."/>
            <person name="Mottram J."/>
            <person name="Xenarios I."/>
        </authorList>
    </citation>
    <scope>NUCLEOTIDE SEQUENCE</scope>
    <source>
        <strain evidence="6">MHOM/BR/75/M4147/SSU:IR2SAT-LUC</strain>
    </source>
</reference>
<evidence type="ECO:0000256" key="1">
    <source>
        <dbReference type="ARBA" id="ARBA00004141"/>
    </source>
</evidence>
<evidence type="ECO:0000313" key="6">
    <source>
        <dbReference type="EMBL" id="CCM14429.1"/>
    </source>
</evidence>
<feature type="transmembrane region" description="Helical" evidence="5">
    <location>
        <begin position="264"/>
        <end position="282"/>
    </location>
</feature>
<dbReference type="GO" id="GO:0015165">
    <property type="term" value="F:pyrimidine nucleotide-sugar transmembrane transporter activity"/>
    <property type="evidence" value="ECO:0007669"/>
    <property type="project" value="InterPro"/>
</dbReference>
<protein>
    <submittedName>
        <fullName evidence="6">Putative UDP-galactose transporter</fullName>
    </submittedName>
</protein>
<evidence type="ECO:0000256" key="5">
    <source>
        <dbReference type="SAM" id="Phobius"/>
    </source>
</evidence>
<sequence length="559" mass="60197">MALICGISSMAMISLIVLVVQNSLLVVMTRFSRTNVDAVHNYHTSTLVMNQEILKMIVCLVIYGLDDVYKTHQHDAASTDRISNTAHQVVGFEVCVPVTRGGRVRDVEHSASQSEGIEALSYLGKGTSDAHISSAMLLEAMAVGDAAVESACHVAGDLGTSHNASRVVRMTSAYGRRTAFCGAAWFVSQVRRLLQSTSLAQPRHSSALAGTRACVSDKWRSSADALSALRSHGFCVLYRRLHALCSLYCSMLSTSVCKRDTLKLLLPSFLFTMQNFLIFIGLSNLDAVSFQVWSQTKLLSTAIFSVWLLDRKLSLMQWLSLVVLTAGVLVAQLGASAAGIGMRPTDAPHAPYSTKAPDLSGAKELHADKSNEPSSNALIGITACTLSGLSSSYAGVYFEKVVKTTSPTLSMRNIQLSLFGIPLAFASMMILGVFPNWYASAQCGQRVHWNIFSTPVMGISAIGGTKAHCPVRSFYFWQRYDEPLTWVLVSIHALGGLLVAVVVKYADNILKGFANGIAVIISGMMSSALEGYEPSLAFVLGSALVIGSSIAFHKFEPKG</sequence>
<keyword evidence="2 5" id="KW-0812">Transmembrane</keyword>
<dbReference type="Pfam" id="PF04142">
    <property type="entry name" value="Nuc_sug_transp"/>
    <property type="match status" value="2"/>
</dbReference>
<dbReference type="PANTHER" id="PTHR10231">
    <property type="entry name" value="NUCLEOTIDE-SUGAR TRANSMEMBRANE TRANSPORTER"/>
    <property type="match status" value="1"/>
</dbReference>
<evidence type="ECO:0000256" key="4">
    <source>
        <dbReference type="ARBA" id="ARBA00023136"/>
    </source>
</evidence>
<feature type="transmembrane region" description="Helical" evidence="5">
    <location>
        <begin position="484"/>
        <end position="505"/>
    </location>
</feature>
<organism evidence="6">
    <name type="scientific">Leishmania guyanensis</name>
    <dbReference type="NCBI Taxonomy" id="5670"/>
    <lineage>
        <taxon>Eukaryota</taxon>
        <taxon>Discoba</taxon>
        <taxon>Euglenozoa</taxon>
        <taxon>Kinetoplastea</taxon>
        <taxon>Metakinetoplastina</taxon>
        <taxon>Trypanosomatida</taxon>
        <taxon>Trypanosomatidae</taxon>
        <taxon>Leishmaniinae</taxon>
        <taxon>Leishmania</taxon>
        <taxon>Leishmania guyanensis species complex</taxon>
    </lineage>
</organism>
<keyword evidence="4 5" id="KW-0472">Membrane</keyword>
<name>A0A1E1IT33_LEIGU</name>
<feature type="transmembrane region" description="Helical" evidence="5">
    <location>
        <begin position="512"/>
        <end position="529"/>
    </location>
</feature>
<dbReference type="InterPro" id="IPR037185">
    <property type="entry name" value="EmrE-like"/>
</dbReference>
<dbReference type="AlphaFoldDB" id="A0A1E1IT33"/>
<feature type="transmembrane region" description="Helical" evidence="5">
    <location>
        <begin position="321"/>
        <end position="342"/>
    </location>
</feature>
<evidence type="ECO:0000256" key="2">
    <source>
        <dbReference type="ARBA" id="ARBA00022692"/>
    </source>
</evidence>
<dbReference type="InterPro" id="IPR007271">
    <property type="entry name" value="Nuc_sug_transpt"/>
</dbReference>
<feature type="transmembrane region" description="Helical" evidence="5">
    <location>
        <begin position="418"/>
        <end position="439"/>
    </location>
</feature>
<evidence type="ECO:0000256" key="3">
    <source>
        <dbReference type="ARBA" id="ARBA00022989"/>
    </source>
</evidence>
<feature type="transmembrane region" description="Helical" evidence="5">
    <location>
        <begin position="535"/>
        <end position="553"/>
    </location>
</feature>
<keyword evidence="3 5" id="KW-1133">Transmembrane helix</keyword>
<proteinExistence type="predicted"/>
<dbReference type="SUPFAM" id="SSF103481">
    <property type="entry name" value="Multidrug resistance efflux transporter EmrE"/>
    <property type="match status" value="1"/>
</dbReference>
<feature type="transmembrane region" description="Helical" evidence="5">
    <location>
        <begin position="288"/>
        <end position="309"/>
    </location>
</feature>
<feature type="transmembrane region" description="Helical" evidence="5">
    <location>
        <begin position="377"/>
        <end position="398"/>
    </location>
</feature>
<dbReference type="GO" id="GO:0000139">
    <property type="term" value="C:Golgi membrane"/>
    <property type="evidence" value="ECO:0007669"/>
    <property type="project" value="InterPro"/>
</dbReference>